<comment type="caution">
    <text evidence="2">The sequence shown here is derived from an EMBL/GenBank/DDBJ whole genome shotgun (WGS) entry which is preliminary data.</text>
</comment>
<dbReference type="EMBL" id="MHVU01000024">
    <property type="protein sequence ID" value="OHA98437.1"/>
    <property type="molecule type" value="Genomic_DNA"/>
</dbReference>
<evidence type="ECO:0000313" key="2">
    <source>
        <dbReference type="EMBL" id="OHA98437.1"/>
    </source>
</evidence>
<keyword evidence="1" id="KW-1133">Transmembrane helix</keyword>
<feature type="transmembrane region" description="Helical" evidence="1">
    <location>
        <begin position="6"/>
        <end position="25"/>
    </location>
</feature>
<keyword evidence="1" id="KW-0472">Membrane</keyword>
<feature type="transmembrane region" description="Helical" evidence="1">
    <location>
        <begin position="66"/>
        <end position="84"/>
    </location>
</feature>
<organism evidence="2 3">
    <name type="scientific">Candidatus Zambryskibacteria bacterium RIFCSPHIGHO2_12_FULL_38_37</name>
    <dbReference type="NCBI Taxonomy" id="1802751"/>
    <lineage>
        <taxon>Bacteria</taxon>
        <taxon>Candidatus Zambryskiibacteriota</taxon>
    </lineage>
</organism>
<dbReference type="Proteomes" id="UP000178530">
    <property type="component" value="Unassembled WGS sequence"/>
</dbReference>
<proteinExistence type="predicted"/>
<evidence type="ECO:0000313" key="3">
    <source>
        <dbReference type="Proteomes" id="UP000178530"/>
    </source>
</evidence>
<evidence type="ECO:0000256" key="1">
    <source>
        <dbReference type="SAM" id="Phobius"/>
    </source>
</evidence>
<accession>A0A1G2TMA7</accession>
<gene>
    <name evidence="2" type="ORF">A3E32_01985</name>
</gene>
<protein>
    <submittedName>
        <fullName evidence="2">Uncharacterized protein</fullName>
    </submittedName>
</protein>
<feature type="transmembrane region" description="Helical" evidence="1">
    <location>
        <begin position="37"/>
        <end position="60"/>
    </location>
</feature>
<reference evidence="2 3" key="1">
    <citation type="journal article" date="2016" name="Nat. Commun.">
        <title>Thousands of microbial genomes shed light on interconnected biogeochemical processes in an aquifer system.</title>
        <authorList>
            <person name="Anantharaman K."/>
            <person name="Brown C.T."/>
            <person name="Hug L.A."/>
            <person name="Sharon I."/>
            <person name="Castelle C.J."/>
            <person name="Probst A.J."/>
            <person name="Thomas B.C."/>
            <person name="Singh A."/>
            <person name="Wilkins M.J."/>
            <person name="Karaoz U."/>
            <person name="Brodie E.L."/>
            <person name="Williams K.H."/>
            <person name="Hubbard S.S."/>
            <person name="Banfield J.F."/>
        </authorList>
    </citation>
    <scope>NUCLEOTIDE SEQUENCE [LARGE SCALE GENOMIC DNA]</scope>
</reference>
<dbReference type="AlphaFoldDB" id="A0A1G2TMA7"/>
<name>A0A1G2TMA7_9BACT</name>
<keyword evidence="1" id="KW-0812">Transmembrane</keyword>
<sequence length="97" mass="11160">MKYLLPSILMIVSYMLGTFFVFQGLRNPIDKPLVYSSESVTFFLTILFGWIPVGVALYLAYINTNVFFVVTLVIVRFVVLPTILNDRIKKFMDKKGI</sequence>